<evidence type="ECO:0000313" key="2">
    <source>
        <dbReference type="EMBL" id="MCA9385530.1"/>
    </source>
</evidence>
<dbReference type="Proteomes" id="UP000754563">
    <property type="component" value="Unassembled WGS sequence"/>
</dbReference>
<evidence type="ECO:0000313" key="3">
    <source>
        <dbReference type="Proteomes" id="UP000754563"/>
    </source>
</evidence>
<dbReference type="PRINTS" id="PR00111">
    <property type="entry name" value="ABHYDROLASE"/>
</dbReference>
<gene>
    <name evidence="2" type="ORF">KC717_02690</name>
</gene>
<dbReference type="Pfam" id="PF12697">
    <property type="entry name" value="Abhydrolase_6"/>
    <property type="match status" value="1"/>
</dbReference>
<proteinExistence type="predicted"/>
<dbReference type="EMBL" id="JAGQLH010000025">
    <property type="protein sequence ID" value="MCA9385530.1"/>
    <property type="molecule type" value="Genomic_DNA"/>
</dbReference>
<comment type="caution">
    <text evidence="2">The sequence shown here is derived from an EMBL/GenBank/DDBJ whole genome shotgun (WGS) entry which is preliminary data.</text>
</comment>
<accession>A0A955L8A1</accession>
<feature type="domain" description="AB hydrolase-1" evidence="1">
    <location>
        <begin position="28"/>
        <end position="245"/>
    </location>
</feature>
<reference evidence="2" key="1">
    <citation type="submission" date="2020-04" db="EMBL/GenBank/DDBJ databases">
        <authorList>
            <person name="Zhang T."/>
        </authorList>
    </citation>
    <scope>NUCLEOTIDE SEQUENCE</scope>
    <source>
        <strain evidence="2">HKST-UBA11</strain>
    </source>
</reference>
<organism evidence="2 3">
    <name type="scientific">Candidatus Dojkabacteria bacterium</name>
    <dbReference type="NCBI Taxonomy" id="2099670"/>
    <lineage>
        <taxon>Bacteria</taxon>
        <taxon>Candidatus Dojkabacteria</taxon>
    </lineage>
</organism>
<dbReference type="SUPFAM" id="SSF53474">
    <property type="entry name" value="alpha/beta-Hydrolases"/>
    <property type="match status" value="1"/>
</dbReference>
<dbReference type="PANTHER" id="PTHR43798:SF33">
    <property type="entry name" value="HYDROLASE, PUTATIVE (AFU_ORTHOLOGUE AFUA_2G14860)-RELATED"/>
    <property type="match status" value="1"/>
</dbReference>
<dbReference type="GO" id="GO:0016020">
    <property type="term" value="C:membrane"/>
    <property type="evidence" value="ECO:0007669"/>
    <property type="project" value="TreeGrafter"/>
</dbReference>
<sequence>MFNKYNYKVIQNKKIYYQEDGSKDNPLIVIIHGSLSHTRLYNQFTKSLSKEFYIIRIQLFGHGKSDPPDPTWTPKDYAKIYNNFIDTFQKPLRVLIGHSFGGTIALYLSTSRSDIKSLILLSPSISKIEISLGKLVLNYLVNAFVGITRYNMMQIYIFGTYLFFTNLLNHLGQNWKTVKSLNSFRDHSFTTTFTNNKITLIGAIADTIIPTDSITVVAEEKEVNDIVIIDGNHDWFFKQPRRLANIVLDRLNN</sequence>
<dbReference type="GO" id="GO:0016787">
    <property type="term" value="F:hydrolase activity"/>
    <property type="evidence" value="ECO:0007669"/>
    <property type="project" value="UniProtKB-KW"/>
</dbReference>
<evidence type="ECO:0000259" key="1">
    <source>
        <dbReference type="Pfam" id="PF12697"/>
    </source>
</evidence>
<dbReference type="PANTHER" id="PTHR43798">
    <property type="entry name" value="MONOACYLGLYCEROL LIPASE"/>
    <property type="match status" value="1"/>
</dbReference>
<name>A0A955L8A1_9BACT</name>
<keyword evidence="2" id="KW-0378">Hydrolase</keyword>
<dbReference type="InterPro" id="IPR029058">
    <property type="entry name" value="AB_hydrolase_fold"/>
</dbReference>
<dbReference type="InterPro" id="IPR000073">
    <property type="entry name" value="AB_hydrolase_1"/>
</dbReference>
<dbReference type="InterPro" id="IPR050266">
    <property type="entry name" value="AB_hydrolase_sf"/>
</dbReference>
<dbReference type="AlphaFoldDB" id="A0A955L8A1"/>
<reference evidence="2" key="2">
    <citation type="journal article" date="2021" name="Microbiome">
        <title>Successional dynamics and alternative stable states in a saline activated sludge microbial community over 9 years.</title>
        <authorList>
            <person name="Wang Y."/>
            <person name="Ye J."/>
            <person name="Ju F."/>
            <person name="Liu L."/>
            <person name="Boyd J.A."/>
            <person name="Deng Y."/>
            <person name="Parks D.H."/>
            <person name="Jiang X."/>
            <person name="Yin X."/>
            <person name="Woodcroft B.J."/>
            <person name="Tyson G.W."/>
            <person name="Hugenholtz P."/>
            <person name="Polz M.F."/>
            <person name="Zhang T."/>
        </authorList>
    </citation>
    <scope>NUCLEOTIDE SEQUENCE</scope>
    <source>
        <strain evidence="2">HKST-UBA11</strain>
    </source>
</reference>
<dbReference type="Gene3D" id="3.40.50.1820">
    <property type="entry name" value="alpha/beta hydrolase"/>
    <property type="match status" value="1"/>
</dbReference>
<protein>
    <submittedName>
        <fullName evidence="2">Alpha/beta hydrolase</fullName>
    </submittedName>
</protein>